<comment type="caution">
    <text evidence="1">The sequence shown here is derived from an EMBL/GenBank/DDBJ whole genome shotgun (WGS) entry which is preliminary data.</text>
</comment>
<sequence>MTSSIPFKIGQSVWASVVAVSCFVAVVQLQTPRLEKLRTGDSLNTPEVLKRETAADKQRLQLWQKVPGFGFDNLVADWIFLQFVQYFGDENARDVTGYQNSPDYFDTIINRDPKFLYPYFYLSTSVAGYLGMPEKSIALMNEGLKSVSPKVPDRAYYIWRYKGLDELLYLGDGKTAQKSFAKATEWARQYSDDESRNFAEISQASADFLARNPASKIAQVGNWEIVLRSAVDKRTRDRAIREIQRLGGKVNISPEGQLTITLPKQD</sequence>
<dbReference type="OrthoDB" id="480631at2"/>
<dbReference type="EMBL" id="PVWJ01000032">
    <property type="protein sequence ID" value="PSB03429.1"/>
    <property type="molecule type" value="Genomic_DNA"/>
</dbReference>
<evidence type="ECO:0000313" key="1">
    <source>
        <dbReference type="EMBL" id="PSB03429.1"/>
    </source>
</evidence>
<proteinExistence type="predicted"/>
<organism evidence="1 2">
    <name type="scientific">Merismopedia glauca CCAP 1448/3</name>
    <dbReference type="NCBI Taxonomy" id="1296344"/>
    <lineage>
        <taxon>Bacteria</taxon>
        <taxon>Bacillati</taxon>
        <taxon>Cyanobacteriota</taxon>
        <taxon>Cyanophyceae</taxon>
        <taxon>Synechococcales</taxon>
        <taxon>Merismopediaceae</taxon>
        <taxon>Merismopedia</taxon>
    </lineage>
</organism>
<dbReference type="AlphaFoldDB" id="A0A2T1C589"/>
<reference evidence="1 2" key="2">
    <citation type="submission" date="2018-03" db="EMBL/GenBank/DDBJ databases">
        <title>The ancient ancestry and fast evolution of plastids.</title>
        <authorList>
            <person name="Moore K.R."/>
            <person name="Magnabosco C."/>
            <person name="Momper L."/>
            <person name="Gold D.A."/>
            <person name="Bosak T."/>
            <person name="Fournier G.P."/>
        </authorList>
    </citation>
    <scope>NUCLEOTIDE SEQUENCE [LARGE SCALE GENOMIC DNA]</scope>
    <source>
        <strain evidence="1 2">CCAP 1448/3</strain>
    </source>
</reference>
<name>A0A2T1C589_9CYAN</name>
<dbReference type="RefSeq" id="WP_106288202.1">
    <property type="nucleotide sequence ID" value="NZ_CAWNTC010000002.1"/>
</dbReference>
<accession>A0A2T1C589</accession>
<keyword evidence="2" id="KW-1185">Reference proteome</keyword>
<dbReference type="Proteomes" id="UP000238762">
    <property type="component" value="Unassembled WGS sequence"/>
</dbReference>
<evidence type="ECO:0000313" key="2">
    <source>
        <dbReference type="Proteomes" id="UP000238762"/>
    </source>
</evidence>
<protein>
    <submittedName>
        <fullName evidence="1">Uncharacterized protein</fullName>
    </submittedName>
</protein>
<gene>
    <name evidence="1" type="ORF">C7B64_08435</name>
</gene>
<reference evidence="1 2" key="1">
    <citation type="submission" date="2018-02" db="EMBL/GenBank/DDBJ databases">
        <authorList>
            <person name="Cohen D.B."/>
            <person name="Kent A.D."/>
        </authorList>
    </citation>
    <scope>NUCLEOTIDE SEQUENCE [LARGE SCALE GENOMIC DNA]</scope>
    <source>
        <strain evidence="1 2">CCAP 1448/3</strain>
    </source>
</reference>